<dbReference type="EMBL" id="QYUK01000008">
    <property type="protein sequence ID" value="RJF94658.1"/>
    <property type="molecule type" value="Genomic_DNA"/>
</dbReference>
<evidence type="ECO:0008006" key="3">
    <source>
        <dbReference type="Google" id="ProtNLM"/>
    </source>
</evidence>
<dbReference type="AlphaFoldDB" id="A0A418WTU8"/>
<organism evidence="1 2">
    <name type="scientific">Oleomonas cavernae</name>
    <dbReference type="NCBI Taxonomy" id="2320859"/>
    <lineage>
        <taxon>Bacteria</taxon>
        <taxon>Pseudomonadati</taxon>
        <taxon>Pseudomonadota</taxon>
        <taxon>Alphaproteobacteria</taxon>
        <taxon>Acetobacterales</taxon>
        <taxon>Acetobacteraceae</taxon>
        <taxon>Oleomonas</taxon>
    </lineage>
</organism>
<protein>
    <recommendedName>
        <fullName evidence="3">Lipoprotein</fullName>
    </recommendedName>
</protein>
<proteinExistence type="predicted"/>
<dbReference type="Proteomes" id="UP000284605">
    <property type="component" value="Unassembled WGS sequence"/>
</dbReference>
<comment type="caution">
    <text evidence="1">The sequence shown here is derived from an EMBL/GenBank/DDBJ whole genome shotgun (WGS) entry which is preliminary data.</text>
</comment>
<evidence type="ECO:0000313" key="2">
    <source>
        <dbReference type="Proteomes" id="UP000284605"/>
    </source>
</evidence>
<evidence type="ECO:0000313" key="1">
    <source>
        <dbReference type="EMBL" id="RJF94658.1"/>
    </source>
</evidence>
<keyword evidence="2" id="KW-1185">Reference proteome</keyword>
<name>A0A418WTU8_9PROT</name>
<sequence length="79" mass="8235">MLAPFAVSAVVLAGCGGKPPPMAATPQSYVVTIDDDVDELAEATKQAQVHCAQFSRGTRLVSVGEIDGKRLVSFECVAN</sequence>
<gene>
    <name evidence="1" type="ORF">D3874_02195</name>
</gene>
<accession>A0A418WTU8</accession>
<reference evidence="1 2" key="1">
    <citation type="submission" date="2018-09" db="EMBL/GenBank/DDBJ databases">
        <authorList>
            <person name="Zhu H."/>
        </authorList>
    </citation>
    <scope>NUCLEOTIDE SEQUENCE [LARGE SCALE GENOMIC DNA]</scope>
    <source>
        <strain evidence="1 2">K1W22B-8</strain>
    </source>
</reference>